<dbReference type="EMBL" id="AP019400">
    <property type="protein sequence ID" value="BBI32095.1"/>
    <property type="molecule type" value="Genomic_DNA"/>
</dbReference>
<dbReference type="OrthoDB" id="9813638at2"/>
<sequence length="412" mass="46231">MNVLWAHDHTFYYNESGKFYSGGKLPYKVWQRYLSVFDTMTVVGRGRKLPADADPAGKTLSSGPNVDFLVMPSLSNPINKLTKKGYVDRMLTDAILQSDAVIARMPSELGSEVIRIARRYGKPFAVEVVACAWDGLWNYGNLQGKLYAPFAFHKTKSLVAKAPFAMYVTDSFLQQRYPCPNGQVGVCSNVEITESGEEVLERRLKRIHSLDQREKLVFGLIGSLNGSTKGIDVAMKALARVKGKIPPFEFRILGDGSQERWMKLAKELSLTDSVRFDGVLPSGNAVLDWLDEVDLYIQPSFQEGLPRATIEAMSRGCPAIGSTAGGIPELLEKACLHKPGNDRLLAQQMAAYANNRKWMIRQAERNFARSADYSKIKLDDRRERFWQSFREYSEGFVEARTNELESEGRGMA</sequence>
<proteinExistence type="predicted"/>
<evidence type="ECO:0000313" key="1">
    <source>
        <dbReference type="EMBL" id="BBI32095.1"/>
    </source>
</evidence>
<dbReference type="Gene3D" id="3.40.50.2000">
    <property type="entry name" value="Glycogen Phosphorylase B"/>
    <property type="match status" value="1"/>
</dbReference>
<dbReference type="CDD" id="cd03801">
    <property type="entry name" value="GT4_PimA-like"/>
    <property type="match status" value="1"/>
</dbReference>
<dbReference type="AlphaFoldDB" id="A0A3T1D260"/>
<dbReference type="PANTHER" id="PTHR12526">
    <property type="entry name" value="GLYCOSYLTRANSFERASE"/>
    <property type="match status" value="1"/>
</dbReference>
<dbReference type="Proteomes" id="UP000289856">
    <property type="component" value="Chromosome"/>
</dbReference>
<accession>A0A3T1D260</accession>
<name>A0A3T1D260_9BACL</name>
<dbReference type="Pfam" id="PF13692">
    <property type="entry name" value="Glyco_trans_1_4"/>
    <property type="match status" value="1"/>
</dbReference>
<evidence type="ECO:0008006" key="3">
    <source>
        <dbReference type="Google" id="ProtNLM"/>
    </source>
</evidence>
<dbReference type="RefSeq" id="WP_130606386.1">
    <property type="nucleotide sequence ID" value="NZ_AP019400.1"/>
</dbReference>
<organism evidence="1 2">
    <name type="scientific">Cohnella abietis</name>
    <dbReference type="NCBI Taxonomy" id="2507935"/>
    <lineage>
        <taxon>Bacteria</taxon>
        <taxon>Bacillati</taxon>
        <taxon>Bacillota</taxon>
        <taxon>Bacilli</taxon>
        <taxon>Bacillales</taxon>
        <taxon>Paenibacillaceae</taxon>
        <taxon>Cohnella</taxon>
    </lineage>
</organism>
<evidence type="ECO:0000313" key="2">
    <source>
        <dbReference type="Proteomes" id="UP000289856"/>
    </source>
</evidence>
<dbReference type="KEGG" id="cohn:KCTCHS21_14940"/>
<reference evidence="1 2" key="1">
    <citation type="submission" date="2019-01" db="EMBL/GenBank/DDBJ databases">
        <title>Complete genome sequence of Cohnella hallensis HS21 isolated from Korean fir (Abies koreana) rhizospheric soil.</title>
        <authorList>
            <person name="Jiang L."/>
            <person name="Kang S.W."/>
            <person name="Kim S."/>
            <person name="Jung J."/>
            <person name="Kim C.Y."/>
            <person name="Kim D.H."/>
            <person name="Kim S.W."/>
            <person name="Lee J."/>
        </authorList>
    </citation>
    <scope>NUCLEOTIDE SEQUENCE [LARGE SCALE GENOMIC DNA]</scope>
    <source>
        <strain evidence="1 2">HS21</strain>
    </source>
</reference>
<dbReference type="SUPFAM" id="SSF53756">
    <property type="entry name" value="UDP-Glycosyltransferase/glycogen phosphorylase"/>
    <property type="match status" value="1"/>
</dbReference>
<gene>
    <name evidence="1" type="ORF">KCTCHS21_14940</name>
</gene>
<protein>
    <recommendedName>
        <fullName evidence="3">Glycosyl transferase family 1</fullName>
    </recommendedName>
</protein>
<keyword evidence="2" id="KW-1185">Reference proteome</keyword>